<feature type="compositionally biased region" description="Basic and acidic residues" evidence="1">
    <location>
        <begin position="331"/>
        <end position="340"/>
    </location>
</feature>
<dbReference type="RefSeq" id="XP_028535381.1">
    <property type="nucleotide sequence ID" value="XM_028679694.1"/>
</dbReference>
<dbReference type="OrthoDB" id="382298at2759"/>
<accession>A0A1J1HG91</accession>
<name>A0A1J1HG91_PLARL</name>
<dbReference type="Proteomes" id="UP000220158">
    <property type="component" value="Chromosome 14"/>
</dbReference>
<feature type="compositionally biased region" description="Basic and acidic residues" evidence="1">
    <location>
        <begin position="206"/>
        <end position="220"/>
    </location>
</feature>
<dbReference type="EMBL" id="LN835309">
    <property type="protein sequence ID" value="CRH02861.1"/>
    <property type="molecule type" value="Genomic_DNA"/>
</dbReference>
<protein>
    <submittedName>
        <fullName evidence="2">Uncharacterized protein</fullName>
    </submittedName>
</protein>
<dbReference type="AlphaFoldDB" id="A0A1J1HG91"/>
<feature type="compositionally biased region" description="Low complexity" evidence="1">
    <location>
        <begin position="306"/>
        <end position="315"/>
    </location>
</feature>
<feature type="region of interest" description="Disordered" evidence="1">
    <location>
        <begin position="162"/>
        <end position="250"/>
    </location>
</feature>
<feature type="compositionally biased region" description="Basic and acidic residues" evidence="1">
    <location>
        <begin position="232"/>
        <end position="242"/>
    </location>
</feature>
<dbReference type="VEuPathDB" id="PlasmoDB:PRELSG_1459600"/>
<evidence type="ECO:0000256" key="1">
    <source>
        <dbReference type="SAM" id="MobiDB-lite"/>
    </source>
</evidence>
<gene>
    <name evidence="2" type="ORF">PRELSG_1459600</name>
</gene>
<reference evidence="2 3" key="1">
    <citation type="submission" date="2015-04" db="EMBL/GenBank/DDBJ databases">
        <authorList>
            <consortium name="Pathogen Informatics"/>
        </authorList>
    </citation>
    <scope>NUCLEOTIDE SEQUENCE [LARGE SCALE GENOMIC DNA]</scope>
    <source>
        <strain evidence="2 3">SGS1</strain>
    </source>
</reference>
<sequence length="712" mass="83986">MQDPGRVRKLAQLFENNGSLPTSYDDSNINYSNERHHQNRERSLNREQNFQNKWSSSNVDVASNTFSRYEPNRMEQYESSHGRSEGNIPSVYINEAYGINPNIPQNNENITYKKKVPYLGKSFEDFQKNLGLSMSNFSDYEFDEDDDMNRISMANKDIYRNAPFVGNNEHNSNMNPRNPEEGSRSSNIYNEPYNRHESTYSPNEPSYEHEEQAHSSKHSESLYGPRGRSSNHRNENIYEEPHNSSSSDDNIYDEVVLKRPQDNFKDKSVVIVKSEYDIPADISTSPYNENSSANNERNSYRERQPSISSSDLDSSNHQGHNEYNENPRNNDQYRDYSEDGRSKKGFFNFFRRNKKDNSREGMNKYEDISRKMHGKPSRRYAKETNLLELRMFNEYQNSLFLNRIPVVSHSRIKKMFKKSSHVSVMRELELITGQCLAKSMSTLTNDIMMTHLCFRNLEMLKNYKEVIVNKKVVHKFSNKFYIDISPMIYEADRTLYPIVNLLPNIYALNMTEFILTSPNLSIKFKQELKKGKEKYLINEVDIILLLSNSYFKVINKNLVNHIFKFIETNSEVHLIHYYLGVLMSFAPFIKPAIKIYFDNYSILNSELIRNHVKNIIKELLKIANKWMGAFQGRYTEQNFSTNAKVLQVLLNFSNKRKIYKNENFKSLENILYQEKILKDSIREYNERNAIVNRYIMMYVRNIYDIFVANRMR</sequence>
<feature type="compositionally biased region" description="Low complexity" evidence="1">
    <location>
        <begin position="287"/>
        <end position="297"/>
    </location>
</feature>
<feature type="region of interest" description="Disordered" evidence="1">
    <location>
        <begin position="280"/>
        <end position="340"/>
    </location>
</feature>
<dbReference type="OMA" id="RWTQAFQ"/>
<dbReference type="KEGG" id="prel:PRELSG_1459600"/>
<feature type="compositionally biased region" description="Basic and acidic residues" evidence="1">
    <location>
        <begin position="33"/>
        <end position="45"/>
    </location>
</feature>
<keyword evidence="3" id="KW-1185">Reference proteome</keyword>
<proteinExistence type="predicted"/>
<feature type="compositionally biased region" description="Polar residues" evidence="1">
    <location>
        <begin position="17"/>
        <end position="32"/>
    </location>
</feature>
<evidence type="ECO:0000313" key="3">
    <source>
        <dbReference type="Proteomes" id="UP000220158"/>
    </source>
</evidence>
<feature type="region of interest" description="Disordered" evidence="1">
    <location>
        <begin position="17"/>
        <end position="51"/>
    </location>
</feature>
<organism evidence="2 3">
    <name type="scientific">Plasmodium relictum</name>
    <dbReference type="NCBI Taxonomy" id="85471"/>
    <lineage>
        <taxon>Eukaryota</taxon>
        <taxon>Sar</taxon>
        <taxon>Alveolata</taxon>
        <taxon>Apicomplexa</taxon>
        <taxon>Aconoidasida</taxon>
        <taxon>Haemosporida</taxon>
        <taxon>Plasmodiidae</taxon>
        <taxon>Plasmodium</taxon>
        <taxon>Plasmodium (Haemamoeba)</taxon>
    </lineage>
</organism>
<dbReference type="GeneID" id="39739028"/>
<evidence type="ECO:0000313" key="2">
    <source>
        <dbReference type="EMBL" id="CRH02861.1"/>
    </source>
</evidence>